<keyword evidence="1" id="KW-0175">Coiled coil</keyword>
<accession>A0A369K0T2</accession>
<reference evidence="2" key="1">
    <citation type="submission" date="2018-04" db="EMBL/GenBank/DDBJ databases">
        <title>Whole genome sequencing of Hypsizygus marmoreus.</title>
        <authorList>
            <person name="Choi I.-G."/>
            <person name="Min B."/>
            <person name="Kim J.-G."/>
            <person name="Kim S."/>
            <person name="Oh Y.-L."/>
            <person name="Kong W.-S."/>
            <person name="Park H."/>
            <person name="Jeong J."/>
            <person name="Song E.-S."/>
        </authorList>
    </citation>
    <scope>NUCLEOTIDE SEQUENCE [LARGE SCALE GENOMIC DNA]</scope>
    <source>
        <strain evidence="2">51987-8</strain>
    </source>
</reference>
<keyword evidence="3" id="KW-1185">Reference proteome</keyword>
<dbReference type="AlphaFoldDB" id="A0A369K0T2"/>
<sequence length="130" mass="15170">MDERLAWQGKDKAMTASFKNQMHELEAQLKVQLHENETMETELTDQILQYEGKIEQLVMQNEDLHKKLEDLAINFKENLAHKMQEMVAAHLSQPKLVKNEALHKANEAISTVMWKAQEEKSDLVESSLYY</sequence>
<dbReference type="EMBL" id="LUEZ02000012">
    <property type="protein sequence ID" value="RDB28221.1"/>
    <property type="molecule type" value="Genomic_DNA"/>
</dbReference>
<evidence type="ECO:0000313" key="3">
    <source>
        <dbReference type="Proteomes" id="UP000076154"/>
    </source>
</evidence>
<evidence type="ECO:0000256" key="1">
    <source>
        <dbReference type="SAM" id="Coils"/>
    </source>
</evidence>
<name>A0A369K0T2_HYPMA</name>
<proteinExistence type="predicted"/>
<protein>
    <submittedName>
        <fullName evidence="2">Uncharacterized protein</fullName>
    </submittedName>
</protein>
<gene>
    <name evidence="2" type="ORF">Hypma_001576</name>
</gene>
<dbReference type="Proteomes" id="UP000076154">
    <property type="component" value="Unassembled WGS sequence"/>
</dbReference>
<comment type="caution">
    <text evidence="2">The sequence shown here is derived from an EMBL/GenBank/DDBJ whole genome shotgun (WGS) entry which is preliminary data.</text>
</comment>
<evidence type="ECO:0000313" key="2">
    <source>
        <dbReference type="EMBL" id="RDB28221.1"/>
    </source>
</evidence>
<organism evidence="2 3">
    <name type="scientific">Hypsizygus marmoreus</name>
    <name type="common">White beech mushroom</name>
    <name type="synonym">Agaricus marmoreus</name>
    <dbReference type="NCBI Taxonomy" id="39966"/>
    <lineage>
        <taxon>Eukaryota</taxon>
        <taxon>Fungi</taxon>
        <taxon>Dikarya</taxon>
        <taxon>Basidiomycota</taxon>
        <taxon>Agaricomycotina</taxon>
        <taxon>Agaricomycetes</taxon>
        <taxon>Agaricomycetidae</taxon>
        <taxon>Agaricales</taxon>
        <taxon>Tricholomatineae</taxon>
        <taxon>Lyophyllaceae</taxon>
        <taxon>Hypsizygus</taxon>
    </lineage>
</organism>
<dbReference type="InParanoid" id="A0A369K0T2"/>
<feature type="coiled-coil region" evidence="1">
    <location>
        <begin position="22"/>
        <end position="74"/>
    </location>
</feature>